<feature type="compositionally biased region" description="Basic and acidic residues" evidence="1">
    <location>
        <begin position="1"/>
        <end position="10"/>
    </location>
</feature>
<feature type="region of interest" description="Disordered" evidence="1">
    <location>
        <begin position="1"/>
        <end position="50"/>
    </location>
</feature>
<dbReference type="Proteomes" id="UP001642464">
    <property type="component" value="Unassembled WGS sequence"/>
</dbReference>
<evidence type="ECO:0000313" key="2">
    <source>
        <dbReference type="EMBL" id="CAK9027804.1"/>
    </source>
</evidence>
<gene>
    <name evidence="2" type="ORF">SCF082_LOCUS18089</name>
</gene>
<reference evidence="2 3" key="1">
    <citation type="submission" date="2024-02" db="EMBL/GenBank/DDBJ databases">
        <authorList>
            <person name="Chen Y."/>
            <person name="Shah S."/>
            <person name="Dougan E. K."/>
            <person name="Thang M."/>
            <person name="Chan C."/>
        </authorList>
    </citation>
    <scope>NUCLEOTIDE SEQUENCE [LARGE SCALE GENOMIC DNA]</scope>
</reference>
<protein>
    <submittedName>
        <fullName evidence="2">Uncharacterized protein</fullName>
    </submittedName>
</protein>
<evidence type="ECO:0000313" key="3">
    <source>
        <dbReference type="Proteomes" id="UP001642464"/>
    </source>
</evidence>
<name>A0ABP0KPD8_9DINO</name>
<dbReference type="EMBL" id="CAXAMM010012055">
    <property type="protein sequence ID" value="CAK9027804.1"/>
    <property type="molecule type" value="Genomic_DNA"/>
</dbReference>
<feature type="non-terminal residue" evidence="2">
    <location>
        <position position="1"/>
    </location>
</feature>
<evidence type="ECO:0000256" key="1">
    <source>
        <dbReference type="SAM" id="MobiDB-lite"/>
    </source>
</evidence>
<organism evidence="2 3">
    <name type="scientific">Durusdinium trenchii</name>
    <dbReference type="NCBI Taxonomy" id="1381693"/>
    <lineage>
        <taxon>Eukaryota</taxon>
        <taxon>Sar</taxon>
        <taxon>Alveolata</taxon>
        <taxon>Dinophyceae</taxon>
        <taxon>Suessiales</taxon>
        <taxon>Symbiodiniaceae</taxon>
        <taxon>Durusdinium</taxon>
    </lineage>
</organism>
<sequence>ALEMLKEDLQGQKPHSKAPTKLSDKAMSSRGYPSPSKAEGMDPDLNPNMADHELTHEDIWKACRLQDLNPFRMNSANDFDVNKDETYERMWTLYKQLKPKKHVMHSL</sequence>
<accession>A0ABP0KPD8</accession>
<comment type="caution">
    <text evidence="2">The sequence shown here is derived from an EMBL/GenBank/DDBJ whole genome shotgun (WGS) entry which is preliminary data.</text>
</comment>
<proteinExistence type="predicted"/>
<feature type="non-terminal residue" evidence="2">
    <location>
        <position position="107"/>
    </location>
</feature>
<keyword evidence="3" id="KW-1185">Reference proteome</keyword>